<dbReference type="Gene3D" id="1.10.3290.10">
    <property type="entry name" value="Fido-like domain"/>
    <property type="match status" value="1"/>
</dbReference>
<evidence type="ECO:0000313" key="1">
    <source>
        <dbReference type="EMBL" id="QOY38502.2"/>
    </source>
</evidence>
<accession>A0A7S7LCN7</accession>
<evidence type="ECO:0000313" key="2">
    <source>
        <dbReference type="Proteomes" id="UP000180175"/>
    </source>
</evidence>
<dbReference type="KEGG" id="aia:AWH56_005895"/>
<dbReference type="SUPFAM" id="SSF140931">
    <property type="entry name" value="Fic-like"/>
    <property type="match status" value="1"/>
</dbReference>
<dbReference type="Proteomes" id="UP000180175">
    <property type="component" value="Chromosome"/>
</dbReference>
<reference evidence="1 2" key="1">
    <citation type="journal article" date="2017" name="Genome Announc.">
        <title>Draft Genome Sequences of Four Alkaliphilic Bacteria Belonging to the Anaerobacillus Genus.</title>
        <authorList>
            <person name="Bassil N.M."/>
            <person name="Lloyd J.R."/>
        </authorList>
    </citation>
    <scope>NUCLEOTIDE SEQUENCE [LARGE SCALE GENOMIC DNA]</scope>
    <source>
        <strain evidence="1 2">NB2006</strain>
    </source>
</reference>
<keyword evidence="2" id="KW-1185">Reference proteome</keyword>
<organism evidence="1 2">
    <name type="scientific">Anaerobacillus isosaccharinicus</name>
    <dbReference type="NCBI Taxonomy" id="1532552"/>
    <lineage>
        <taxon>Bacteria</taxon>
        <taxon>Bacillati</taxon>
        <taxon>Bacillota</taxon>
        <taxon>Bacilli</taxon>
        <taxon>Bacillales</taxon>
        <taxon>Bacillaceae</taxon>
        <taxon>Anaerobacillus</taxon>
    </lineage>
</organism>
<dbReference type="InterPro" id="IPR036597">
    <property type="entry name" value="Fido-like_dom_sf"/>
</dbReference>
<dbReference type="PANTHER" id="PTHR13504:SF38">
    <property type="entry name" value="FIDO DOMAIN-CONTAINING PROTEIN"/>
    <property type="match status" value="1"/>
</dbReference>
<dbReference type="EMBL" id="CP063356">
    <property type="protein sequence ID" value="QOY38502.2"/>
    <property type="molecule type" value="Genomic_DNA"/>
</dbReference>
<dbReference type="InterPro" id="IPR040198">
    <property type="entry name" value="Fido_containing"/>
</dbReference>
<dbReference type="InterPro" id="IPR003812">
    <property type="entry name" value="Fido"/>
</dbReference>
<protein>
    <submittedName>
        <fullName evidence="1">Fic family protein</fullName>
    </submittedName>
</protein>
<name>A0A7S7LCN7_9BACI</name>
<dbReference type="PROSITE" id="PS51459">
    <property type="entry name" value="FIDO"/>
    <property type="match status" value="1"/>
</dbReference>
<gene>
    <name evidence="1" type="ORF">AWH56_005895</name>
</gene>
<dbReference type="Gene3D" id="1.10.10.10">
    <property type="entry name" value="Winged helix-like DNA-binding domain superfamily/Winged helix DNA-binding domain"/>
    <property type="match status" value="1"/>
</dbReference>
<dbReference type="GO" id="GO:0005524">
    <property type="term" value="F:ATP binding"/>
    <property type="evidence" value="ECO:0007669"/>
    <property type="project" value="UniProtKB-KW"/>
</dbReference>
<dbReference type="PANTHER" id="PTHR13504">
    <property type="entry name" value="FIDO DOMAIN-CONTAINING PROTEIN DDB_G0283145"/>
    <property type="match status" value="1"/>
</dbReference>
<dbReference type="Pfam" id="PF02661">
    <property type="entry name" value="Fic"/>
    <property type="match status" value="1"/>
</dbReference>
<sequence length="352" mass="40492">MVRTFDYFEVNKELYTPDIVNLISAIHEYKGKQELFMEAQPDILEAMLRVAKIQSTGASNRIEGIFTTDARLSELVAENAEPKNRDEQEIAGYREVLNTIHENYEYIRVRPNVILQLHRDLYTYSPTSSGGRFKNMDNVIEEVDSEGNRRVRFQPLSAYETPEAMESLCTTFLKAVNQSEIDPLILISKFIFDFLSIHPFNDGNGRMSRLLTLLLLYQEEYIVGKYISIEMIIEKTKESYYEVLEESSKGWHEGNNNYAPFVKYYLGVILSAYKDFSSRVETIRNQGLTKAERVRHIFSTKVGKVTKAEIATLCPDISVTTIEKALSDLLKEDYIIKVGAGRNTAYIRNHDL</sequence>
<reference evidence="1 2" key="2">
    <citation type="journal article" date="2019" name="Int. J. Syst. Evol. Microbiol.">
        <title>Anaerobacillus isosaccharinicus sp. nov., an alkaliphilic bacterium which degrades isosaccharinic acid.</title>
        <authorList>
            <person name="Bassil N.M."/>
            <person name="Lloyd J.R."/>
        </authorList>
    </citation>
    <scope>NUCLEOTIDE SEQUENCE [LARGE SCALE GENOMIC DNA]</scope>
    <source>
        <strain evidence="1 2">NB2006</strain>
    </source>
</reference>
<dbReference type="InterPro" id="IPR036388">
    <property type="entry name" value="WH-like_DNA-bd_sf"/>
</dbReference>
<proteinExistence type="predicted"/>